<feature type="compositionally biased region" description="Pro residues" evidence="1">
    <location>
        <begin position="135"/>
        <end position="144"/>
    </location>
</feature>
<dbReference type="GeneID" id="70129664"/>
<reference evidence="2" key="1">
    <citation type="journal article" date="2021" name="Nat. Commun.">
        <title>Genetic determinants of endophytism in the Arabidopsis root mycobiome.</title>
        <authorList>
            <person name="Mesny F."/>
            <person name="Miyauchi S."/>
            <person name="Thiergart T."/>
            <person name="Pickel B."/>
            <person name="Atanasova L."/>
            <person name="Karlsson M."/>
            <person name="Huettel B."/>
            <person name="Barry K.W."/>
            <person name="Haridas S."/>
            <person name="Chen C."/>
            <person name="Bauer D."/>
            <person name="Andreopoulos W."/>
            <person name="Pangilinan J."/>
            <person name="LaButti K."/>
            <person name="Riley R."/>
            <person name="Lipzen A."/>
            <person name="Clum A."/>
            <person name="Drula E."/>
            <person name="Henrissat B."/>
            <person name="Kohler A."/>
            <person name="Grigoriev I.V."/>
            <person name="Martin F.M."/>
            <person name="Hacquard S."/>
        </authorList>
    </citation>
    <scope>NUCLEOTIDE SEQUENCE</scope>
    <source>
        <strain evidence="2">MPI-SDFR-AT-0073</strain>
    </source>
</reference>
<feature type="compositionally biased region" description="Low complexity" evidence="1">
    <location>
        <begin position="219"/>
        <end position="240"/>
    </location>
</feature>
<dbReference type="OrthoDB" id="4770321at2759"/>
<feature type="compositionally biased region" description="Low complexity" evidence="1">
    <location>
        <begin position="20"/>
        <end position="35"/>
    </location>
</feature>
<feature type="compositionally biased region" description="Polar residues" evidence="1">
    <location>
        <begin position="153"/>
        <end position="183"/>
    </location>
</feature>
<feature type="region of interest" description="Disordered" evidence="1">
    <location>
        <begin position="211"/>
        <end position="242"/>
    </location>
</feature>
<sequence>MEISSPNPQGASYAIKRRPVPVSRRPAPQNSSLPSPISPVSPPLDLVSKASVLEFHTVDPVLNARRFSSGSPAKSDGQGVPSTVDPGLPSPPPSVNVSLMQNGRHHNRPDFFVPLPPALVSLPTPPPSASAHPHPYFPPPPPDTSRPAVASVSDATTTNWSVSPTHIQVQNESSPVQRSSSSHIKGPLQMPASETIKERQAPQSIHHLEQRVSPRAEAPVPSLPSSPRLSSDPYSSPRPLFSTVASHNSRRLSTWSKEATDRYWNKETARKAYKNSKEFLLKTNDVLGKVIDPLMPAIAAVHPDFATVYQAGQLVAQNSAAANGAAVPGQTTAAGGLNSLMPLVGALAQVAVNNTNNADGPGADASPFLAALSQSTGAVPSIGGLALGADANVAQIQSYIQQQADASTSSLLGILQGASSQGGGVDTTAQIQSYIQQQADASTSSLLGMLQGTSSQGGGVDTTSQIQSYIQQQANASTTSLLNTLAASQGASAQGGIGDTNAAVQSYIQQQSSASIASLLNNINGAQGNPTQNGILDALAAAHSGQGSSVQIMNSLLEQQQAADAAALANLAAYDTSQPVNVGAEAHTDPGSVPASHHDANHDASPNADQGGGPPEPTACELATEMLLGTWRWEDEAPLIDLGEAYVSEQKEFTFAADGQFTYTRITGPARGDRATGARDGVGGQFRLCESDEGVIHLAVLDDVTQEVEVQPIELSQMVLVVNEKTYYKSGESATPGNVSVDDLL</sequence>
<organism evidence="2 3">
    <name type="scientific">Truncatella angustata</name>
    <dbReference type="NCBI Taxonomy" id="152316"/>
    <lineage>
        <taxon>Eukaryota</taxon>
        <taxon>Fungi</taxon>
        <taxon>Dikarya</taxon>
        <taxon>Ascomycota</taxon>
        <taxon>Pezizomycotina</taxon>
        <taxon>Sordariomycetes</taxon>
        <taxon>Xylariomycetidae</taxon>
        <taxon>Amphisphaeriales</taxon>
        <taxon>Sporocadaceae</taxon>
        <taxon>Truncatella</taxon>
    </lineage>
</organism>
<feature type="region of interest" description="Disordered" evidence="1">
    <location>
        <begin position="1"/>
        <end position="44"/>
    </location>
</feature>
<evidence type="ECO:0000313" key="3">
    <source>
        <dbReference type="Proteomes" id="UP000758603"/>
    </source>
</evidence>
<feature type="compositionally biased region" description="Polar residues" evidence="1">
    <location>
        <begin position="1"/>
        <end position="10"/>
    </location>
</feature>
<feature type="region of interest" description="Disordered" evidence="1">
    <location>
        <begin position="63"/>
        <end position="103"/>
    </location>
</feature>
<gene>
    <name evidence="2" type="ORF">BKA67DRAFT_540409</name>
</gene>
<evidence type="ECO:0000313" key="2">
    <source>
        <dbReference type="EMBL" id="KAH6646941.1"/>
    </source>
</evidence>
<feature type="region of interest" description="Disordered" evidence="1">
    <location>
        <begin position="581"/>
        <end position="618"/>
    </location>
</feature>
<protein>
    <submittedName>
        <fullName evidence="2">Uncharacterized protein</fullName>
    </submittedName>
</protein>
<proteinExistence type="predicted"/>
<dbReference type="AlphaFoldDB" id="A0A9P8UCP5"/>
<accession>A0A9P8UCP5</accession>
<dbReference type="EMBL" id="JAGPXC010000009">
    <property type="protein sequence ID" value="KAH6646941.1"/>
    <property type="molecule type" value="Genomic_DNA"/>
</dbReference>
<feature type="region of interest" description="Disordered" evidence="1">
    <location>
        <begin position="123"/>
        <end position="189"/>
    </location>
</feature>
<evidence type="ECO:0000256" key="1">
    <source>
        <dbReference type="SAM" id="MobiDB-lite"/>
    </source>
</evidence>
<dbReference type="RefSeq" id="XP_045953455.1">
    <property type="nucleotide sequence ID" value="XM_046100772.1"/>
</dbReference>
<keyword evidence="3" id="KW-1185">Reference proteome</keyword>
<name>A0A9P8UCP5_9PEZI</name>
<dbReference type="Proteomes" id="UP000758603">
    <property type="component" value="Unassembled WGS sequence"/>
</dbReference>
<comment type="caution">
    <text evidence="2">The sequence shown here is derived from an EMBL/GenBank/DDBJ whole genome shotgun (WGS) entry which is preliminary data.</text>
</comment>